<accession>A0A6I3XIQ7</accession>
<gene>
    <name evidence="1" type="ORF">GJV26_23445</name>
</gene>
<dbReference type="EMBL" id="WNWM01000002">
    <property type="protein sequence ID" value="MUI15386.1"/>
    <property type="molecule type" value="Genomic_DNA"/>
</dbReference>
<evidence type="ECO:0000313" key="1">
    <source>
        <dbReference type="EMBL" id="MUI15386.1"/>
    </source>
</evidence>
<name>A0A6I3XIQ7_9BURK</name>
<dbReference type="OrthoDB" id="8749222at2"/>
<reference evidence="1 2" key="1">
    <citation type="submission" date="2019-11" db="EMBL/GenBank/DDBJ databases">
        <title>Draft Genome Sequences of Six Type Strains of the Genus Massilia.</title>
        <authorList>
            <person name="Miess H."/>
            <person name="Frediansyah A."/>
            <person name="Goeker M."/>
            <person name="Gross H."/>
        </authorList>
    </citation>
    <scope>NUCLEOTIDE SEQUENCE [LARGE SCALE GENOMIC DNA]</scope>
    <source>
        <strain evidence="1 2">DSM 17513</strain>
    </source>
</reference>
<protein>
    <submittedName>
        <fullName evidence="1">DNRLRE domain-containing protein</fullName>
    </submittedName>
</protein>
<dbReference type="Proteomes" id="UP000431684">
    <property type="component" value="Unassembled WGS sequence"/>
</dbReference>
<organism evidence="1 2">
    <name type="scientific">Pseudoduganella dura</name>
    <dbReference type="NCBI Taxonomy" id="321982"/>
    <lineage>
        <taxon>Bacteria</taxon>
        <taxon>Pseudomonadati</taxon>
        <taxon>Pseudomonadota</taxon>
        <taxon>Betaproteobacteria</taxon>
        <taxon>Burkholderiales</taxon>
        <taxon>Oxalobacteraceae</taxon>
        <taxon>Telluria group</taxon>
        <taxon>Pseudoduganella</taxon>
    </lineage>
</organism>
<evidence type="ECO:0000313" key="2">
    <source>
        <dbReference type="Proteomes" id="UP000431684"/>
    </source>
</evidence>
<dbReference type="NCBIfam" id="NF033679">
    <property type="entry name" value="DNRLRE_dom"/>
    <property type="match status" value="1"/>
</dbReference>
<sequence length="295" mass="30630">MIRRQSGALLLMVALLLAIIAALSFGLNRAAGMDAVAVKNDYDVRAARYLAEAGVAAARWSNQVKGCTSASILPTAFGTGNFEASVTKSGSKRLNIFATGTAGNGVVRTVTRNGVDIVDFNAKTSSSDLGAAALDTTIDAGSASPDSAAASLSLASGTAHALLYWPASEIGSDTRVLSATLILTQNGSSAVARPVGVHRVTTQWDANATWFMPRFYAWWTGGNYAATAAATTGVAGAGSYSWDVTSLVDGWVTGRLANYGMLLRLVNPGQAVVFYSHDASESRRPILRVVTAKAC</sequence>
<comment type="caution">
    <text evidence="1">The sequence shown here is derived from an EMBL/GenBank/DDBJ whole genome shotgun (WGS) entry which is preliminary data.</text>
</comment>
<proteinExistence type="predicted"/>
<dbReference type="AlphaFoldDB" id="A0A6I3XIQ7"/>
<dbReference type="RefSeq" id="WP_155711084.1">
    <property type="nucleotide sequence ID" value="NZ_BMWU01000004.1"/>
</dbReference>
<keyword evidence="2" id="KW-1185">Reference proteome</keyword>